<dbReference type="GO" id="GO:0051083">
    <property type="term" value="P:'de novo' cotranslational protein folding"/>
    <property type="evidence" value="ECO:0007669"/>
    <property type="project" value="TreeGrafter"/>
</dbReference>
<evidence type="ECO:0000256" key="5">
    <source>
        <dbReference type="ARBA" id="ARBA00023110"/>
    </source>
</evidence>
<dbReference type="Proteomes" id="UP000178449">
    <property type="component" value="Unassembled WGS sequence"/>
</dbReference>
<dbReference type="PIRSF" id="PIRSF003095">
    <property type="entry name" value="Trigger_factor"/>
    <property type="match status" value="1"/>
</dbReference>
<evidence type="ECO:0000256" key="1">
    <source>
        <dbReference type="ARBA" id="ARBA00000971"/>
    </source>
</evidence>
<evidence type="ECO:0000256" key="8">
    <source>
        <dbReference type="ARBA" id="ARBA00029986"/>
    </source>
</evidence>
<evidence type="ECO:0000256" key="11">
    <source>
        <dbReference type="RuleBase" id="RU003914"/>
    </source>
</evidence>
<dbReference type="GO" id="GO:0044183">
    <property type="term" value="F:protein folding chaperone"/>
    <property type="evidence" value="ECO:0007669"/>
    <property type="project" value="TreeGrafter"/>
</dbReference>
<comment type="catalytic activity">
    <reaction evidence="1 9 10">
        <text>[protein]-peptidylproline (omega=180) = [protein]-peptidylproline (omega=0)</text>
        <dbReference type="Rhea" id="RHEA:16237"/>
        <dbReference type="Rhea" id="RHEA-COMP:10747"/>
        <dbReference type="Rhea" id="RHEA-COMP:10748"/>
        <dbReference type="ChEBI" id="CHEBI:83833"/>
        <dbReference type="ChEBI" id="CHEBI:83834"/>
        <dbReference type="EC" id="5.2.1.8"/>
    </reaction>
</comment>
<dbReference type="InterPro" id="IPR046357">
    <property type="entry name" value="PPIase_dom_sf"/>
</dbReference>
<dbReference type="PANTHER" id="PTHR30560">
    <property type="entry name" value="TRIGGER FACTOR CHAPERONE AND PEPTIDYL-PROLYL CIS/TRANS ISOMERASE"/>
    <property type="match status" value="1"/>
</dbReference>
<gene>
    <name evidence="9" type="primary">tig</name>
    <name evidence="13" type="ORF">A2527_12340</name>
</gene>
<reference evidence="13 14" key="1">
    <citation type="journal article" date="2016" name="Nat. Commun.">
        <title>Thousands of microbial genomes shed light on interconnected biogeochemical processes in an aquifer system.</title>
        <authorList>
            <person name="Anantharaman K."/>
            <person name="Brown C.T."/>
            <person name="Hug L.A."/>
            <person name="Sharon I."/>
            <person name="Castelle C.J."/>
            <person name="Probst A.J."/>
            <person name="Thomas B.C."/>
            <person name="Singh A."/>
            <person name="Wilkins M.J."/>
            <person name="Karaoz U."/>
            <person name="Brodie E.L."/>
            <person name="Williams K.H."/>
            <person name="Hubbard S.S."/>
            <person name="Banfield J.F."/>
        </authorList>
    </citation>
    <scope>NUCLEOTIDE SEQUENCE [LARGE SCALE GENOMIC DNA]</scope>
</reference>
<accession>A0A1F6GDB7</accession>
<comment type="subcellular location">
    <subcellularLocation>
        <location evidence="9">Cytoplasm</location>
    </subcellularLocation>
    <text evidence="9">About half TF is bound to the ribosome near the polypeptide exit tunnel while the other half is free in the cytoplasm.</text>
</comment>
<dbReference type="GO" id="GO:0051301">
    <property type="term" value="P:cell division"/>
    <property type="evidence" value="ECO:0007669"/>
    <property type="project" value="UniProtKB-KW"/>
</dbReference>
<dbReference type="SUPFAM" id="SSF102735">
    <property type="entry name" value="Trigger factor ribosome-binding domain"/>
    <property type="match status" value="1"/>
</dbReference>
<dbReference type="InterPro" id="IPR001179">
    <property type="entry name" value="PPIase_FKBP_dom"/>
</dbReference>
<dbReference type="InterPro" id="IPR027304">
    <property type="entry name" value="Trigger_fact/SurA_dom_sf"/>
</dbReference>
<dbReference type="InterPro" id="IPR005215">
    <property type="entry name" value="Trig_fac"/>
</dbReference>
<dbReference type="InterPro" id="IPR037041">
    <property type="entry name" value="Trigger_fac_C_sf"/>
</dbReference>
<organism evidence="13 14">
    <name type="scientific">Candidatus Lambdaproteobacteria bacterium RIFOXYD2_FULL_50_16</name>
    <dbReference type="NCBI Taxonomy" id="1817772"/>
    <lineage>
        <taxon>Bacteria</taxon>
        <taxon>Pseudomonadati</taxon>
        <taxon>Pseudomonadota</taxon>
        <taxon>Candidatus Lambdaproteobacteria</taxon>
    </lineage>
</organism>
<dbReference type="InterPro" id="IPR008880">
    <property type="entry name" value="Trigger_fac_C"/>
</dbReference>
<evidence type="ECO:0000256" key="7">
    <source>
        <dbReference type="ARBA" id="ARBA00023235"/>
    </source>
</evidence>
<dbReference type="Gene3D" id="1.10.3120.10">
    <property type="entry name" value="Trigger factor, C-terminal domain"/>
    <property type="match status" value="1"/>
</dbReference>
<dbReference type="Gene3D" id="3.30.70.1050">
    <property type="entry name" value="Trigger factor ribosome-binding domain"/>
    <property type="match status" value="1"/>
</dbReference>
<comment type="similarity">
    <text evidence="2 9 11">Belongs to the FKBP-type PPIase family. Tig subfamily.</text>
</comment>
<dbReference type="STRING" id="1817772.A2527_12340"/>
<keyword evidence="9 11" id="KW-0131">Cell cycle</keyword>
<evidence type="ECO:0000259" key="12">
    <source>
        <dbReference type="PROSITE" id="PS50059"/>
    </source>
</evidence>
<dbReference type="NCBIfam" id="TIGR00115">
    <property type="entry name" value="tig"/>
    <property type="match status" value="1"/>
</dbReference>
<dbReference type="GO" id="GO:0015031">
    <property type="term" value="P:protein transport"/>
    <property type="evidence" value="ECO:0007669"/>
    <property type="project" value="UniProtKB-UniRule"/>
</dbReference>
<proteinExistence type="inferred from homology"/>
<dbReference type="EC" id="5.2.1.8" evidence="3 9"/>
<protein>
    <recommendedName>
        <fullName evidence="4 9">Trigger factor</fullName>
        <shortName evidence="9">TF</shortName>
        <ecNumber evidence="3 9">5.2.1.8</ecNumber>
    </recommendedName>
    <alternativeName>
        <fullName evidence="8 9">PPIase</fullName>
    </alternativeName>
</protein>
<evidence type="ECO:0000256" key="6">
    <source>
        <dbReference type="ARBA" id="ARBA00023186"/>
    </source>
</evidence>
<dbReference type="GO" id="GO:0005737">
    <property type="term" value="C:cytoplasm"/>
    <property type="evidence" value="ECO:0007669"/>
    <property type="project" value="UniProtKB-SubCell"/>
</dbReference>
<dbReference type="InterPro" id="IPR036611">
    <property type="entry name" value="Trigger_fac_ribosome-bd_sf"/>
</dbReference>
<dbReference type="Pfam" id="PF05697">
    <property type="entry name" value="Trigger_N"/>
    <property type="match status" value="1"/>
</dbReference>
<keyword evidence="7 9" id="KW-0413">Isomerase</keyword>
<keyword evidence="9 11" id="KW-0132">Cell division</keyword>
<dbReference type="GO" id="GO:0043022">
    <property type="term" value="F:ribosome binding"/>
    <property type="evidence" value="ECO:0007669"/>
    <property type="project" value="TreeGrafter"/>
</dbReference>
<evidence type="ECO:0000313" key="13">
    <source>
        <dbReference type="EMBL" id="OGG96100.1"/>
    </source>
</evidence>
<comment type="domain">
    <text evidence="9">Consists of 3 domains; the N-terminus binds the ribosome, the middle domain has PPIase activity, while the C-terminus has intrinsic chaperone activity on its own.</text>
</comment>
<evidence type="ECO:0000256" key="10">
    <source>
        <dbReference type="PROSITE-ProRule" id="PRU00277"/>
    </source>
</evidence>
<dbReference type="SUPFAM" id="SSF109998">
    <property type="entry name" value="Triger factor/SurA peptide-binding domain-like"/>
    <property type="match status" value="1"/>
</dbReference>
<dbReference type="Gene3D" id="3.10.50.40">
    <property type="match status" value="1"/>
</dbReference>
<dbReference type="PANTHER" id="PTHR30560:SF3">
    <property type="entry name" value="TRIGGER FACTOR-LIKE PROTEIN TIG, CHLOROPLASTIC"/>
    <property type="match status" value="1"/>
</dbReference>
<dbReference type="EMBL" id="MFNE01000019">
    <property type="protein sequence ID" value="OGG96100.1"/>
    <property type="molecule type" value="Genomic_DNA"/>
</dbReference>
<keyword evidence="9" id="KW-0963">Cytoplasm</keyword>
<evidence type="ECO:0000313" key="14">
    <source>
        <dbReference type="Proteomes" id="UP000178449"/>
    </source>
</evidence>
<evidence type="ECO:0000256" key="3">
    <source>
        <dbReference type="ARBA" id="ARBA00013194"/>
    </source>
</evidence>
<evidence type="ECO:0000256" key="4">
    <source>
        <dbReference type="ARBA" id="ARBA00016902"/>
    </source>
</evidence>
<evidence type="ECO:0000256" key="2">
    <source>
        <dbReference type="ARBA" id="ARBA00005464"/>
    </source>
</evidence>
<dbReference type="HAMAP" id="MF_00303">
    <property type="entry name" value="Trigger_factor_Tig"/>
    <property type="match status" value="1"/>
</dbReference>
<dbReference type="InterPro" id="IPR008881">
    <property type="entry name" value="Trigger_fac_ribosome-bd_bac"/>
</dbReference>
<keyword evidence="6 9" id="KW-0143">Chaperone</keyword>
<dbReference type="PROSITE" id="PS50059">
    <property type="entry name" value="FKBP_PPIASE"/>
    <property type="match status" value="1"/>
</dbReference>
<dbReference type="GO" id="GO:0043335">
    <property type="term" value="P:protein unfolding"/>
    <property type="evidence" value="ECO:0007669"/>
    <property type="project" value="TreeGrafter"/>
</dbReference>
<feature type="domain" description="PPIase FKBP-type" evidence="12">
    <location>
        <begin position="164"/>
        <end position="214"/>
    </location>
</feature>
<dbReference type="AlphaFoldDB" id="A0A1F6GDB7"/>
<comment type="function">
    <text evidence="9">Involved in protein export. Acts as a chaperone by maintaining the newly synthesized protein in an open conformation. Functions as a peptidyl-prolyl cis-trans isomerase.</text>
</comment>
<dbReference type="GO" id="GO:0003755">
    <property type="term" value="F:peptidyl-prolyl cis-trans isomerase activity"/>
    <property type="evidence" value="ECO:0007669"/>
    <property type="project" value="UniProtKB-UniRule"/>
</dbReference>
<dbReference type="Pfam" id="PF05698">
    <property type="entry name" value="Trigger_C"/>
    <property type="match status" value="1"/>
</dbReference>
<name>A0A1F6GDB7_9PROT</name>
<comment type="caution">
    <text evidence="13">The sequence shown here is derived from an EMBL/GenBank/DDBJ whole genome shotgun (WGS) entry which is preliminary data.</text>
</comment>
<evidence type="ECO:0000256" key="9">
    <source>
        <dbReference type="HAMAP-Rule" id="MF_00303"/>
    </source>
</evidence>
<keyword evidence="5 9" id="KW-0697">Rotamase</keyword>
<dbReference type="SUPFAM" id="SSF54534">
    <property type="entry name" value="FKBP-like"/>
    <property type="match status" value="1"/>
</dbReference>
<dbReference type="Pfam" id="PF00254">
    <property type="entry name" value="FKBP_C"/>
    <property type="match status" value="1"/>
</dbReference>
<sequence length="417" mass="47906">MENLNVAVEDLGNLKRRLTVTVPQSEVNAAYDKVYNNLKGRVRVNGFRKGKMPQALLEKRFSQYMKEEAMETLVPRYFQQAVEQEALNPALQPEFSNLEVEKTKPFVFTATVEVWPNFDLPKAASFSLEKVEPKVEDSEKEQLKRSYLVRQAQFTPKEGAAALGDSVKIDFSGKTEDGEEVNEQGFEVSLGDNQLLPEFEAALTGMKAGDEKEFEAQLPADHPEKRFRGQKASFKVKLLEVQNRVLPQIDEAFLKQFGEKAKTPEAFEQMIENELKATKVRQQTQANREKLREQIAQNLQFPLPEGLMDSEVQFRVHQIKGQADHAEKSEDELKTLAEQDAQNFLRTNRFVHLYMKETGLTPKDDEVWRRFVLQCQMMGQNPGELVRTEHGRQFYNDLFQMMAEEAVLDHIASEILK</sequence>